<dbReference type="PANTHER" id="PTHR46387">
    <property type="entry name" value="POLYNUCLEOTIDYL TRANSFERASE, RIBONUCLEASE H-LIKE SUPERFAMILY PROTEIN"/>
    <property type="match status" value="1"/>
</dbReference>
<dbReference type="PANTHER" id="PTHR46387:SF2">
    <property type="entry name" value="RIBONUCLEASE HI"/>
    <property type="match status" value="1"/>
</dbReference>
<reference evidence="2" key="1">
    <citation type="submission" date="2020-02" db="EMBL/GenBank/DDBJ databases">
        <authorList>
            <person name="Meier V. D."/>
        </authorList>
    </citation>
    <scope>NUCLEOTIDE SEQUENCE</scope>
    <source>
        <strain evidence="2">AVDCRST_MAG33</strain>
    </source>
</reference>
<organism evidence="2">
    <name type="scientific">uncultured Thermomicrobiales bacterium</name>
    <dbReference type="NCBI Taxonomy" id="1645740"/>
    <lineage>
        <taxon>Bacteria</taxon>
        <taxon>Pseudomonadati</taxon>
        <taxon>Thermomicrobiota</taxon>
        <taxon>Thermomicrobia</taxon>
        <taxon>Thermomicrobiales</taxon>
        <taxon>environmental samples</taxon>
    </lineage>
</organism>
<dbReference type="Pfam" id="PF13456">
    <property type="entry name" value="RVT_3"/>
    <property type="match status" value="1"/>
</dbReference>
<proteinExistence type="predicted"/>
<dbReference type="CDD" id="cd09279">
    <property type="entry name" value="RNase_HI_like"/>
    <property type="match status" value="1"/>
</dbReference>
<evidence type="ECO:0000313" key="2">
    <source>
        <dbReference type="EMBL" id="CAA9549807.1"/>
    </source>
</evidence>
<dbReference type="SUPFAM" id="SSF53098">
    <property type="entry name" value="Ribonuclease H-like"/>
    <property type="match status" value="1"/>
</dbReference>
<dbReference type="InterPro" id="IPR036397">
    <property type="entry name" value="RNaseH_sf"/>
</dbReference>
<feature type="domain" description="RNase H type-1" evidence="1">
    <location>
        <begin position="9"/>
        <end position="139"/>
    </location>
</feature>
<dbReference type="GO" id="GO:0003676">
    <property type="term" value="F:nucleic acid binding"/>
    <property type="evidence" value="ECO:0007669"/>
    <property type="project" value="InterPro"/>
</dbReference>
<gene>
    <name evidence="2" type="ORF">AVDCRST_MAG33-794</name>
</gene>
<dbReference type="EMBL" id="CADCWK010000067">
    <property type="protein sequence ID" value="CAA9549807.1"/>
    <property type="molecule type" value="Genomic_DNA"/>
</dbReference>
<accession>A0A6J4UIK3</accession>
<dbReference type="AlphaFoldDB" id="A0A6J4UIK3"/>
<dbReference type="Gene3D" id="3.30.420.10">
    <property type="entry name" value="Ribonuclease H-like superfamily/Ribonuclease H"/>
    <property type="match status" value="1"/>
</dbReference>
<protein>
    <recommendedName>
        <fullName evidence="1">RNase H type-1 domain-containing protein</fullName>
    </recommendedName>
</protein>
<name>A0A6J4UIK3_9BACT</name>
<dbReference type="PROSITE" id="PS50879">
    <property type="entry name" value="RNASE_H_1"/>
    <property type="match status" value="1"/>
</dbReference>
<dbReference type="InterPro" id="IPR002156">
    <property type="entry name" value="RNaseH_domain"/>
</dbReference>
<dbReference type="GO" id="GO:0004523">
    <property type="term" value="F:RNA-DNA hybrid ribonuclease activity"/>
    <property type="evidence" value="ECO:0007669"/>
    <property type="project" value="InterPro"/>
</dbReference>
<sequence length="139" mass="15438">MTVTTRPTGSTSYEIVFDGGSLGNPGKGYGSFLIRSGDVEIARERLDYEGRVTNNQAEYRTLIAALERLRRDLGVEASKATVLIGGDSLLVINQVTGSWKVKNAELQPLRQQVVDHLKAFGRTTLAWHRRDRSVRELGH</sequence>
<dbReference type="InterPro" id="IPR012337">
    <property type="entry name" value="RNaseH-like_sf"/>
</dbReference>
<evidence type="ECO:0000259" key="1">
    <source>
        <dbReference type="PROSITE" id="PS50879"/>
    </source>
</evidence>